<name>A0A645FB02_9ZZZZ</name>
<sequence length="59" mass="6838">MHVDAVMVKIELEVCVPLINMQAKVFPPVLCDPVSHHKIFEIIFPDFRRQIKPHFVATL</sequence>
<accession>A0A645FB02</accession>
<gene>
    <name evidence="1" type="ORF">SDC9_158858</name>
</gene>
<proteinExistence type="predicted"/>
<organism evidence="1">
    <name type="scientific">bioreactor metagenome</name>
    <dbReference type="NCBI Taxonomy" id="1076179"/>
    <lineage>
        <taxon>unclassified sequences</taxon>
        <taxon>metagenomes</taxon>
        <taxon>ecological metagenomes</taxon>
    </lineage>
</organism>
<protein>
    <submittedName>
        <fullName evidence="1">Uncharacterized protein</fullName>
    </submittedName>
</protein>
<reference evidence="1" key="1">
    <citation type="submission" date="2019-08" db="EMBL/GenBank/DDBJ databases">
        <authorList>
            <person name="Kucharzyk K."/>
            <person name="Murdoch R.W."/>
            <person name="Higgins S."/>
            <person name="Loffler F."/>
        </authorList>
    </citation>
    <scope>NUCLEOTIDE SEQUENCE</scope>
</reference>
<evidence type="ECO:0000313" key="1">
    <source>
        <dbReference type="EMBL" id="MPN11555.1"/>
    </source>
</evidence>
<comment type="caution">
    <text evidence="1">The sequence shown here is derived from an EMBL/GenBank/DDBJ whole genome shotgun (WGS) entry which is preliminary data.</text>
</comment>
<dbReference type="AlphaFoldDB" id="A0A645FB02"/>
<dbReference type="EMBL" id="VSSQ01057776">
    <property type="protein sequence ID" value="MPN11555.1"/>
    <property type="molecule type" value="Genomic_DNA"/>
</dbReference>